<evidence type="ECO:0000313" key="2">
    <source>
        <dbReference type="Proteomes" id="UP000244855"/>
    </source>
</evidence>
<dbReference type="Proteomes" id="UP000244855">
    <property type="component" value="Unassembled WGS sequence"/>
</dbReference>
<protein>
    <submittedName>
        <fullName evidence="1">Uncharacterized protein</fullName>
    </submittedName>
</protein>
<name>A0A2V1DIK4_9PLEO</name>
<dbReference type="AlphaFoldDB" id="A0A2V1DIK4"/>
<proteinExistence type="predicted"/>
<keyword evidence="2" id="KW-1185">Reference proteome</keyword>
<dbReference type="OrthoDB" id="5043642at2759"/>
<sequence length="134" mass="15674">MTRSTVFIQTDPGNRDLHELFFIQAPHHFFPGSVITLNPRDMIVRKEVQMFQVLRNSRCIVMTVRTELRHLTDLNPRECTDLAKEIRGWPKEVAVQKGRDLWKRIVLGYLKRKSITQDDGMMADEGEFTDLESD</sequence>
<evidence type="ECO:0000313" key="1">
    <source>
        <dbReference type="EMBL" id="PVH97079.1"/>
    </source>
</evidence>
<dbReference type="STRING" id="97972.A0A2V1DIK4"/>
<accession>A0A2V1DIK4</accession>
<gene>
    <name evidence="1" type="ORF">DM02DRAFT_616761</name>
</gene>
<dbReference type="EMBL" id="KZ805446">
    <property type="protein sequence ID" value="PVH97079.1"/>
    <property type="molecule type" value="Genomic_DNA"/>
</dbReference>
<dbReference type="Pfam" id="PF11927">
    <property type="entry name" value="HODM_asu-like"/>
    <property type="match status" value="1"/>
</dbReference>
<dbReference type="InterPro" id="IPR021848">
    <property type="entry name" value="HODM_asu-like"/>
</dbReference>
<reference evidence="1 2" key="1">
    <citation type="journal article" date="2018" name="Sci. Rep.">
        <title>Comparative genomics provides insights into the lifestyle and reveals functional heterogeneity of dark septate endophytic fungi.</title>
        <authorList>
            <person name="Knapp D.G."/>
            <person name="Nemeth J.B."/>
            <person name="Barry K."/>
            <person name="Hainaut M."/>
            <person name="Henrissat B."/>
            <person name="Johnson J."/>
            <person name="Kuo A."/>
            <person name="Lim J.H.P."/>
            <person name="Lipzen A."/>
            <person name="Nolan M."/>
            <person name="Ohm R.A."/>
            <person name="Tamas L."/>
            <person name="Grigoriev I.V."/>
            <person name="Spatafora J.W."/>
            <person name="Nagy L.G."/>
            <person name="Kovacs G.M."/>
        </authorList>
    </citation>
    <scope>NUCLEOTIDE SEQUENCE [LARGE SCALE GENOMIC DNA]</scope>
    <source>
        <strain evidence="1 2">DSE2036</strain>
    </source>
</reference>
<organism evidence="1 2">
    <name type="scientific">Periconia macrospinosa</name>
    <dbReference type="NCBI Taxonomy" id="97972"/>
    <lineage>
        <taxon>Eukaryota</taxon>
        <taxon>Fungi</taxon>
        <taxon>Dikarya</taxon>
        <taxon>Ascomycota</taxon>
        <taxon>Pezizomycotina</taxon>
        <taxon>Dothideomycetes</taxon>
        <taxon>Pleosporomycetidae</taxon>
        <taxon>Pleosporales</taxon>
        <taxon>Massarineae</taxon>
        <taxon>Periconiaceae</taxon>
        <taxon>Periconia</taxon>
    </lineage>
</organism>